<protein>
    <submittedName>
        <fullName evidence="3">Uncharacterized protein</fullName>
    </submittedName>
</protein>
<sequence length="118" mass="13041">MVAGWHLGRNEIASLVLEKSESLRATGSAIILQANGWWALDHLGLGIASLLRQASLPIDLSEELRCVKRMDLIKSLADMLPLGTLKLGCRVTSIERDPFTRHPLLQLHNGNLIRPKLS</sequence>
<dbReference type="SUPFAM" id="SSF51905">
    <property type="entry name" value="FAD/NAD(P)-binding domain"/>
    <property type="match status" value="1"/>
</dbReference>
<reference evidence="3 4" key="1">
    <citation type="journal article" date="2023" name="Hortic Res">
        <title>Pangenome of water caltrop reveals structural variations and asymmetric subgenome divergence after allopolyploidization.</title>
        <authorList>
            <person name="Zhang X."/>
            <person name="Chen Y."/>
            <person name="Wang L."/>
            <person name="Yuan Y."/>
            <person name="Fang M."/>
            <person name="Shi L."/>
            <person name="Lu R."/>
            <person name="Comes H.P."/>
            <person name="Ma Y."/>
            <person name="Chen Y."/>
            <person name="Huang G."/>
            <person name="Zhou Y."/>
            <person name="Zheng Z."/>
            <person name="Qiu Y."/>
        </authorList>
    </citation>
    <scope>NUCLEOTIDE SEQUENCE [LARGE SCALE GENOMIC DNA]</scope>
    <source>
        <strain evidence="3">F231</strain>
    </source>
</reference>
<name>A0AAN7M9F7_TRANT</name>
<dbReference type="GO" id="GO:0004497">
    <property type="term" value="F:monooxygenase activity"/>
    <property type="evidence" value="ECO:0007669"/>
    <property type="project" value="UniProtKB-KW"/>
</dbReference>
<comment type="caution">
    <text evidence="3">The sequence shown here is derived from an EMBL/GenBank/DDBJ whole genome shotgun (WGS) entry which is preliminary data.</text>
</comment>
<evidence type="ECO:0000256" key="1">
    <source>
        <dbReference type="ARBA" id="ARBA00023002"/>
    </source>
</evidence>
<dbReference type="EMBL" id="JAXQNO010000007">
    <property type="protein sequence ID" value="KAK4794107.1"/>
    <property type="molecule type" value="Genomic_DNA"/>
</dbReference>
<dbReference type="Proteomes" id="UP001346149">
    <property type="component" value="Unassembled WGS sequence"/>
</dbReference>
<dbReference type="PANTHER" id="PTHR45934">
    <property type="entry name" value="FAD/NAD(P)-BINDING OXIDOREDUCTASE FAMILY PROTEIN"/>
    <property type="match status" value="1"/>
</dbReference>
<keyword evidence="4" id="KW-1185">Reference proteome</keyword>
<dbReference type="InterPro" id="IPR036188">
    <property type="entry name" value="FAD/NAD-bd_sf"/>
</dbReference>
<proteinExistence type="predicted"/>
<keyword evidence="1" id="KW-0560">Oxidoreductase</keyword>
<keyword evidence="2" id="KW-0503">Monooxygenase</keyword>
<dbReference type="PANTHER" id="PTHR45934:SF7">
    <property type="entry name" value="FAD_NAD(P)-BINDING OXIDOREDUCTASE FAMILY PROTEIN"/>
    <property type="match status" value="1"/>
</dbReference>
<dbReference type="Gene3D" id="3.50.50.60">
    <property type="entry name" value="FAD/NAD(P)-binding domain"/>
    <property type="match status" value="1"/>
</dbReference>
<evidence type="ECO:0000313" key="4">
    <source>
        <dbReference type="Proteomes" id="UP001346149"/>
    </source>
</evidence>
<dbReference type="InterPro" id="IPR044560">
    <property type="entry name" value="MOase"/>
</dbReference>
<gene>
    <name evidence="3" type="ORF">SAY86_012101</name>
</gene>
<organism evidence="3 4">
    <name type="scientific">Trapa natans</name>
    <name type="common">Water chestnut</name>
    <dbReference type="NCBI Taxonomy" id="22666"/>
    <lineage>
        <taxon>Eukaryota</taxon>
        <taxon>Viridiplantae</taxon>
        <taxon>Streptophyta</taxon>
        <taxon>Embryophyta</taxon>
        <taxon>Tracheophyta</taxon>
        <taxon>Spermatophyta</taxon>
        <taxon>Magnoliopsida</taxon>
        <taxon>eudicotyledons</taxon>
        <taxon>Gunneridae</taxon>
        <taxon>Pentapetalae</taxon>
        <taxon>rosids</taxon>
        <taxon>malvids</taxon>
        <taxon>Myrtales</taxon>
        <taxon>Lythraceae</taxon>
        <taxon>Trapa</taxon>
    </lineage>
</organism>
<accession>A0AAN7M9F7</accession>
<evidence type="ECO:0000313" key="3">
    <source>
        <dbReference type="EMBL" id="KAK4794107.1"/>
    </source>
</evidence>
<evidence type="ECO:0000256" key="2">
    <source>
        <dbReference type="ARBA" id="ARBA00023033"/>
    </source>
</evidence>
<dbReference type="AlphaFoldDB" id="A0AAN7M9F7"/>